<dbReference type="Proteomes" id="UP001208656">
    <property type="component" value="Unassembled WGS sequence"/>
</dbReference>
<evidence type="ECO:0000313" key="1">
    <source>
        <dbReference type="EMBL" id="MCU9593752.1"/>
    </source>
</evidence>
<keyword evidence="2" id="KW-1185">Reference proteome</keyword>
<accession>A0ABT2WDJ0</accession>
<sequence>MNIYNTVPYFINYYEPTEEFLKTYQKTFAPHFREYFLYHCKNPDDKIKVAHQRYNLNDISEISKNIEKYIQEIAKSYQKKYNVQFEKDVHIIVGMFGSNAFCQREIIPEVTFCVEKLSPNAEHLKVIIAHEFGHVLHRIFSYQERMDWYSVQWYHPYTMLLEEGCATYFSKQVSKAKTSVYFSYDENGDEWLNFAINNFKLILNAFLEDLEKYSHEHIYYEWFSISGGKRFGYTRLAYYIGYRAVKKLIEKYGELKGITIWRNPSFFDQMKEILVELKNS</sequence>
<evidence type="ECO:0008006" key="3">
    <source>
        <dbReference type="Google" id="ProtNLM"/>
    </source>
</evidence>
<dbReference type="EMBL" id="JAOUSE010000008">
    <property type="protein sequence ID" value="MCU9593752.1"/>
    <property type="molecule type" value="Genomic_DNA"/>
</dbReference>
<evidence type="ECO:0000313" key="2">
    <source>
        <dbReference type="Proteomes" id="UP001208656"/>
    </source>
</evidence>
<reference evidence="1 2" key="1">
    <citation type="submission" date="2022-10" db="EMBL/GenBank/DDBJ databases">
        <title>Description of Fervidibacillus gen. nov. in the family Fervidibacillaceae fam. nov. with two species, Fervidibacillus albus sp. nov., and Fervidibacillus halotolerans sp. nov., isolated from tidal flat sediments.</title>
        <authorList>
            <person name="Kwon K.K."/>
            <person name="Yang S.-H."/>
        </authorList>
    </citation>
    <scope>NUCLEOTIDE SEQUENCE [LARGE SCALE GENOMIC DNA]</scope>
    <source>
        <strain evidence="1 2">DSM 23332</strain>
    </source>
</reference>
<name>A0ABT2WDJ0_9BACI</name>
<comment type="caution">
    <text evidence="1">The sequence shown here is derived from an EMBL/GenBank/DDBJ whole genome shotgun (WGS) entry which is preliminary data.</text>
</comment>
<protein>
    <recommendedName>
        <fullName evidence="3">DUF2268 domain-containing protein</fullName>
    </recommendedName>
</protein>
<proteinExistence type="predicted"/>
<gene>
    <name evidence="1" type="ORF">OEV82_04715</name>
</gene>
<dbReference type="RefSeq" id="WP_173657856.1">
    <property type="nucleotide sequence ID" value="NZ_JAOUSE010000008.1"/>
</dbReference>
<organism evidence="1 2">
    <name type="scientific">Pallidibacillus thermolactis</name>
    <dbReference type="NCBI Taxonomy" id="251051"/>
    <lineage>
        <taxon>Bacteria</taxon>
        <taxon>Bacillati</taxon>
        <taxon>Bacillota</taxon>
        <taxon>Bacilli</taxon>
        <taxon>Bacillales</taxon>
        <taxon>Bacillaceae</taxon>
        <taxon>Pallidibacillus</taxon>
    </lineage>
</organism>